<evidence type="ECO:0000259" key="3">
    <source>
        <dbReference type="Pfam" id="PF12770"/>
    </source>
</evidence>
<evidence type="ECO:0000256" key="1">
    <source>
        <dbReference type="PROSITE-ProRule" id="PRU00339"/>
    </source>
</evidence>
<dbReference type="InterPro" id="IPR024983">
    <property type="entry name" value="CHAT_dom"/>
</dbReference>
<dbReference type="Pfam" id="PF13424">
    <property type="entry name" value="TPR_12"/>
    <property type="match status" value="5"/>
</dbReference>
<feature type="repeat" description="TPR" evidence="1">
    <location>
        <begin position="1206"/>
        <end position="1239"/>
    </location>
</feature>
<feature type="coiled-coil region" evidence="2">
    <location>
        <begin position="896"/>
        <end position="927"/>
    </location>
</feature>
<feature type="repeat" description="TPR" evidence="1">
    <location>
        <begin position="926"/>
        <end position="959"/>
    </location>
</feature>
<dbReference type="EMBL" id="CP130144">
    <property type="protein sequence ID" value="WNZ46301.1"/>
    <property type="molecule type" value="Genomic_DNA"/>
</dbReference>
<dbReference type="SUPFAM" id="SSF48452">
    <property type="entry name" value="TPR-like"/>
    <property type="match status" value="3"/>
</dbReference>
<protein>
    <submittedName>
        <fullName evidence="4">Tetratricopeptide repeat protein</fullName>
    </submittedName>
</protein>
<dbReference type="PRINTS" id="PR00364">
    <property type="entry name" value="DISEASERSIST"/>
</dbReference>
<dbReference type="RefSeq" id="WP_316427502.1">
    <property type="nucleotide sequence ID" value="NZ_CP130144.1"/>
</dbReference>
<dbReference type="SUPFAM" id="SSF52540">
    <property type="entry name" value="P-loop containing nucleoside triphosphate hydrolases"/>
    <property type="match status" value="1"/>
</dbReference>
<dbReference type="InterPro" id="IPR011990">
    <property type="entry name" value="TPR-like_helical_dom_sf"/>
</dbReference>
<name>A0AA97AWF8_LEPBY</name>
<dbReference type="PANTHER" id="PTHR10098">
    <property type="entry name" value="RAPSYN-RELATED"/>
    <property type="match status" value="1"/>
</dbReference>
<dbReference type="Pfam" id="PF12770">
    <property type="entry name" value="CHAT"/>
    <property type="match status" value="1"/>
</dbReference>
<dbReference type="Pfam" id="PF13374">
    <property type="entry name" value="TPR_10"/>
    <property type="match status" value="1"/>
</dbReference>
<proteinExistence type="predicted"/>
<feature type="repeat" description="TPR" evidence="1">
    <location>
        <begin position="966"/>
        <end position="999"/>
    </location>
</feature>
<dbReference type="SMART" id="SM00028">
    <property type="entry name" value="TPR"/>
    <property type="match status" value="11"/>
</dbReference>
<feature type="repeat" description="TPR" evidence="1">
    <location>
        <begin position="1006"/>
        <end position="1039"/>
    </location>
</feature>
<gene>
    <name evidence="4" type="ORF">Q2T42_00420</name>
</gene>
<organism evidence="4">
    <name type="scientific">Leptolyngbya boryana CZ1</name>
    <dbReference type="NCBI Taxonomy" id="3060204"/>
    <lineage>
        <taxon>Bacteria</taxon>
        <taxon>Bacillati</taxon>
        <taxon>Cyanobacteriota</taxon>
        <taxon>Cyanophyceae</taxon>
        <taxon>Leptolyngbyales</taxon>
        <taxon>Leptolyngbyaceae</taxon>
        <taxon>Leptolyngbya group</taxon>
        <taxon>Leptolyngbya</taxon>
    </lineage>
</organism>
<keyword evidence="2" id="KW-0175">Coiled coil</keyword>
<dbReference type="PROSITE" id="PS50005">
    <property type="entry name" value="TPR"/>
    <property type="match status" value="10"/>
</dbReference>
<accession>A0AA97AWF8</accession>
<evidence type="ECO:0000256" key="2">
    <source>
        <dbReference type="SAM" id="Coils"/>
    </source>
</evidence>
<keyword evidence="1" id="KW-0802">TPR repeat</keyword>
<reference evidence="4" key="2">
    <citation type="submission" date="2023-07" db="EMBL/GenBank/DDBJ databases">
        <authorList>
            <person name="Bai X.-H."/>
            <person name="Wang H.-H."/>
            <person name="Wang J."/>
            <person name="Ma M.-Y."/>
            <person name="Hu H.-H."/>
            <person name="Song Z.-L."/>
            <person name="Ma H.-G."/>
            <person name="Fan Y."/>
            <person name="Du C.-Y."/>
            <person name="Xu J.-C."/>
        </authorList>
    </citation>
    <scope>NUCLEOTIDE SEQUENCE</scope>
    <source>
        <strain evidence="4">CZ1</strain>
    </source>
</reference>
<sequence length="1337" mass="154189">MSTITIREQQKTETGFKAILSFDGAIEYSIEVCDPFTPAEEERLEWYFEQWLVFPNLNTARAEAARASVRSYGEALFEQVFQRNIKAYGKYTQIRQAITQIEIIAQSPEFQALHWEALRDPDLPRPFAVDQVMVRKRIEETAVDQVVVAPSAVVNLLVVTARPGEENDVNHRTISRPLMQLIENSQLRVKVELLRPATFEALSKHLENKEGFYHVVHLDMHGAVLSYEQLEAMPQSRYMFRYGGKLKPFEGRQGFLSFESGTPGKSDLRSASEVADLLTGKQIPVCILNACQSAKQVAGDERETSLGAALMAAGMQTVLAMGYSVTVSAAEILMQTLYQQLFEGKSLDEAIRLGRKELLNRQERKAHFDQTIELEDWLLPVVYRRVPVDFGLRSFTPQEEEAYWQQQELTYRFEGATYGFVGRDLEILKIERSLIRQNILLVQGMGGTGKTTLLNYLREWWQTTQFVRDVFYFGYDVKAYTLEQIVFAIGQRVYEKYEAAQFQAMPLGVQVQKLVATLKANAYGLMLDNLESVTGQALAIQNTLSLAEQEKLRDFLRRLVGGKTKVVLGSRGREVWLDGVLNGAVYELRGLDQEARTALAEKILERQVQDARKIERIRRSEEFGKLMKLLAGYPLAMEVVLGNLRRQSAAEILAGLDAADVKLDSGSEDKTASILRCVEYSHSNLSAEAQRLLVCLAPFSGFLFRAALPNFAEQLKLLAPFQDYPFEQFDSAIQEALDWGLLSPIDADNPQLLTIQPVFPYFLKTKLNQLDAATCEALSEGFKNHYQGLAGYYKQLMQSKEPQERQTGIIFCRLEYENLYNALQICLEKQESISILFCLTDYFEHQQDYNSYLGVMEKVCQTLEPYPVSFLSSKNGHQIPFAFHRLANTYLQTKQYSLAQSLYQKALETYEQLNAETEQQRKLWQATAYHQLGSVAQESRDFDEAKRNYQQALQIYIEFNDRYSQASTYHQLGSVAQESRDFDEAKRNYLQALQIFIEFNDRYSQASTYHQLGRVAQESRDFDEAKRNYQQALQIYIEFNDRYSQASTYHQLGRVAQESRDFDEAKRNYLQALQIYIEFNDRYEQAGTYHQLGSVAQESRDFDEAKRNYQQALQIYIEFNDRYSQASTYHQLGRVAQESRDFDEAKRNYLQALQIYIEFNDRYSQASTYHQLGSVAQESRDFDEAKRNYQQALQIYIEFNDRYSQASTYHQLGSVAQESRDFDEAKRNYLQALQIFIEFNDRYSQASTYHQLGSVAQESRDFDEAKRNYLQALQIKIEFNDRYSQASTYHCLGSLAEAEEQPAEARVNYQQALERCLEFGDNYWGDIVREALKRMSE</sequence>
<feature type="repeat" description="TPR" evidence="1">
    <location>
        <begin position="1046"/>
        <end position="1079"/>
    </location>
</feature>
<feature type="repeat" description="TPR" evidence="1">
    <location>
        <begin position="880"/>
        <end position="913"/>
    </location>
</feature>
<evidence type="ECO:0000313" key="4">
    <source>
        <dbReference type="EMBL" id="WNZ46301.1"/>
    </source>
</evidence>
<dbReference type="InterPro" id="IPR027417">
    <property type="entry name" value="P-loop_NTPase"/>
</dbReference>
<dbReference type="InterPro" id="IPR019734">
    <property type="entry name" value="TPR_rpt"/>
</dbReference>
<dbReference type="Gene3D" id="1.25.40.10">
    <property type="entry name" value="Tetratricopeptide repeat domain"/>
    <property type="match status" value="3"/>
</dbReference>
<feature type="repeat" description="TPR" evidence="1">
    <location>
        <begin position="1086"/>
        <end position="1119"/>
    </location>
</feature>
<feature type="repeat" description="TPR" evidence="1">
    <location>
        <begin position="1126"/>
        <end position="1159"/>
    </location>
</feature>
<dbReference type="Gene3D" id="3.40.50.300">
    <property type="entry name" value="P-loop containing nucleotide triphosphate hydrolases"/>
    <property type="match status" value="1"/>
</dbReference>
<feature type="repeat" description="TPR" evidence="1">
    <location>
        <begin position="1246"/>
        <end position="1279"/>
    </location>
</feature>
<feature type="repeat" description="TPR" evidence="1">
    <location>
        <begin position="1166"/>
        <end position="1199"/>
    </location>
</feature>
<reference evidence="4" key="1">
    <citation type="journal article" date="2023" name="Plants (Basel)">
        <title>Genomic Analysis of Leptolyngbya boryana CZ1 Reveals Efficient Carbon Fixation Modules.</title>
        <authorList>
            <person name="Bai X."/>
            <person name="Wang H."/>
            <person name="Cheng W."/>
            <person name="Wang J."/>
            <person name="Ma M."/>
            <person name="Hu H."/>
            <person name="Song Z."/>
            <person name="Ma H."/>
            <person name="Fan Y."/>
            <person name="Du C."/>
            <person name="Xu J."/>
        </authorList>
    </citation>
    <scope>NUCLEOTIDE SEQUENCE</scope>
    <source>
        <strain evidence="4">CZ1</strain>
    </source>
</reference>
<feature type="domain" description="CHAT" evidence="3">
    <location>
        <begin position="72"/>
        <end position="370"/>
    </location>
</feature>
<dbReference type="PANTHER" id="PTHR10098:SF106">
    <property type="entry name" value="TETRATRICOPEPTIDE REPEAT PROTEIN 28-LIKE PROTEIN"/>
    <property type="match status" value="1"/>
</dbReference>